<evidence type="ECO:0008006" key="6">
    <source>
        <dbReference type="Google" id="ProtNLM"/>
    </source>
</evidence>
<feature type="transmembrane region" description="Helical" evidence="2">
    <location>
        <begin position="225"/>
        <end position="251"/>
    </location>
</feature>
<keyword evidence="3" id="KW-0732">Signal</keyword>
<evidence type="ECO:0000313" key="5">
    <source>
        <dbReference type="Proteomes" id="UP000803844"/>
    </source>
</evidence>
<accession>A0A9P5CKS3</accession>
<gene>
    <name evidence="4" type="ORF">M406DRAFT_347569</name>
</gene>
<evidence type="ECO:0000256" key="3">
    <source>
        <dbReference type="SAM" id="SignalP"/>
    </source>
</evidence>
<reference evidence="4" key="1">
    <citation type="journal article" date="2020" name="Phytopathology">
        <title>Genome sequence of the chestnut blight fungus Cryphonectria parasitica EP155: A fundamental resource for an archetypical invasive plant pathogen.</title>
        <authorList>
            <person name="Crouch J.A."/>
            <person name="Dawe A."/>
            <person name="Aerts A."/>
            <person name="Barry K."/>
            <person name="Churchill A.C.L."/>
            <person name="Grimwood J."/>
            <person name="Hillman B."/>
            <person name="Milgroom M.G."/>
            <person name="Pangilinan J."/>
            <person name="Smith M."/>
            <person name="Salamov A."/>
            <person name="Schmutz J."/>
            <person name="Yadav J."/>
            <person name="Grigoriev I.V."/>
            <person name="Nuss D."/>
        </authorList>
    </citation>
    <scope>NUCLEOTIDE SEQUENCE</scope>
    <source>
        <strain evidence="4">EP155</strain>
    </source>
</reference>
<evidence type="ECO:0000256" key="1">
    <source>
        <dbReference type="SAM" id="MobiDB-lite"/>
    </source>
</evidence>
<dbReference type="EMBL" id="MU032350">
    <property type="protein sequence ID" value="KAF3762559.1"/>
    <property type="molecule type" value="Genomic_DNA"/>
</dbReference>
<dbReference type="InterPro" id="IPR052953">
    <property type="entry name" value="Ser-rich/MCO-related"/>
</dbReference>
<feature type="chain" id="PRO_5040176638" description="Extracellular serine-rich protein" evidence="3">
    <location>
        <begin position="23"/>
        <end position="429"/>
    </location>
</feature>
<feature type="compositionally biased region" description="Low complexity" evidence="1">
    <location>
        <begin position="193"/>
        <end position="220"/>
    </location>
</feature>
<feature type="region of interest" description="Disordered" evidence="1">
    <location>
        <begin position="351"/>
        <end position="429"/>
    </location>
</feature>
<dbReference type="AlphaFoldDB" id="A0A9P5CKS3"/>
<keyword evidence="2" id="KW-1133">Transmembrane helix</keyword>
<dbReference type="PANTHER" id="PTHR34883:SF8">
    <property type="entry name" value="EXTRACELLULAR SERINE-RICH PROTEIN (AFU_ORTHOLOGUE AFUA_6G00670)"/>
    <property type="match status" value="1"/>
</dbReference>
<feature type="signal peptide" evidence="3">
    <location>
        <begin position="1"/>
        <end position="22"/>
    </location>
</feature>
<organism evidence="4 5">
    <name type="scientific">Cryphonectria parasitica (strain ATCC 38755 / EP155)</name>
    <dbReference type="NCBI Taxonomy" id="660469"/>
    <lineage>
        <taxon>Eukaryota</taxon>
        <taxon>Fungi</taxon>
        <taxon>Dikarya</taxon>
        <taxon>Ascomycota</taxon>
        <taxon>Pezizomycotina</taxon>
        <taxon>Sordariomycetes</taxon>
        <taxon>Sordariomycetidae</taxon>
        <taxon>Diaporthales</taxon>
        <taxon>Cryphonectriaceae</taxon>
        <taxon>Cryphonectria-Endothia species complex</taxon>
        <taxon>Cryphonectria</taxon>
    </lineage>
</organism>
<feature type="compositionally biased region" description="Low complexity" evidence="1">
    <location>
        <begin position="361"/>
        <end position="372"/>
    </location>
</feature>
<dbReference type="RefSeq" id="XP_040773538.1">
    <property type="nucleotide sequence ID" value="XM_040922310.1"/>
</dbReference>
<keyword evidence="2" id="KW-0812">Transmembrane</keyword>
<dbReference type="PANTHER" id="PTHR34883">
    <property type="entry name" value="SERINE-RICH PROTEIN, PUTATIVE-RELATED-RELATED"/>
    <property type="match status" value="1"/>
</dbReference>
<dbReference type="Gene3D" id="2.60.40.420">
    <property type="entry name" value="Cupredoxins - blue copper proteins"/>
    <property type="match status" value="1"/>
</dbReference>
<keyword evidence="5" id="KW-1185">Reference proteome</keyword>
<comment type="caution">
    <text evidence="4">The sequence shown here is derived from an EMBL/GenBank/DDBJ whole genome shotgun (WGS) entry which is preliminary data.</text>
</comment>
<feature type="region of interest" description="Disordered" evidence="1">
    <location>
        <begin position="272"/>
        <end position="316"/>
    </location>
</feature>
<feature type="compositionally biased region" description="Polar residues" evidence="1">
    <location>
        <begin position="394"/>
        <end position="421"/>
    </location>
</feature>
<sequence length="429" mass="44090">MMFPSSIIVGVTALAVGTAATAVMPRTSASSGAAATASASITSSAGSSSTTSSAITTHTIAVGANGFKFQPTTTNASVGDIIEWRFYPTGHWVVRSAFGQPCIPYEDTGPNLVGFSSGPQDVETTSDDGPTFQVRVNDTEPIFFYCAASGSCDKYHMVGVINPTVNETYEMQYEYAENVTYQMTPGEAFPSETADSTASSATATSGASSDGSSSSSSSGSGHKGLSGGAIAGISIGAAAVVVFAVALIYLFGRRSGTNRAFGGVGPSGSVIDPYGGGPMQDAKYGGPAGPKSPGQDTFTSAGYSTAPSVDPYQQMHMGQYGNGIGYPASTGSPPPMSEYSQSLYQQHYGSVPQLGVDGASHHQPTTQYQTHQPLPPPPQDQQSAAYNAPVELPTSLNPGNSPLPQYNNPAGTYSWGQSSEGTYRPSKPL</sequence>
<evidence type="ECO:0000313" key="4">
    <source>
        <dbReference type="EMBL" id="KAF3762559.1"/>
    </source>
</evidence>
<dbReference type="Proteomes" id="UP000803844">
    <property type="component" value="Unassembled WGS sequence"/>
</dbReference>
<protein>
    <recommendedName>
        <fullName evidence="6">Extracellular serine-rich protein</fullName>
    </recommendedName>
</protein>
<evidence type="ECO:0000256" key="2">
    <source>
        <dbReference type="SAM" id="Phobius"/>
    </source>
</evidence>
<proteinExistence type="predicted"/>
<feature type="compositionally biased region" description="Polar residues" evidence="1">
    <location>
        <begin position="294"/>
        <end position="307"/>
    </location>
</feature>
<dbReference type="InterPro" id="IPR008972">
    <property type="entry name" value="Cupredoxin"/>
</dbReference>
<dbReference type="SUPFAM" id="SSF49503">
    <property type="entry name" value="Cupredoxins"/>
    <property type="match status" value="1"/>
</dbReference>
<dbReference type="GeneID" id="63839439"/>
<feature type="region of interest" description="Disordered" evidence="1">
    <location>
        <begin position="186"/>
        <end position="221"/>
    </location>
</feature>
<keyword evidence="2" id="KW-0472">Membrane</keyword>
<name>A0A9P5CKS3_CRYP1</name>
<dbReference type="OrthoDB" id="2331100at2759"/>